<dbReference type="STRING" id="1817828.A2722_04025"/>
<dbReference type="Proteomes" id="UP000178377">
    <property type="component" value="Unassembled WGS sequence"/>
</dbReference>
<evidence type="ECO:0000256" key="1">
    <source>
        <dbReference type="SAM" id="MobiDB-lite"/>
    </source>
</evidence>
<name>A0A1F5PMK5_9BACT</name>
<accession>A0A1F5PMK5</accession>
<dbReference type="AlphaFoldDB" id="A0A1F5PMK5"/>
<sequence length="306" mass="34352">MKSKQKLKKIEMSPDRKSSWAASSFWNSRKKRFVILALFVLIASSAGIYLKIRLTEAPAAQAKAIPEQWVAQFFKTSDINSPQAGGSAGDPDGDKLTNLQEYTIGTNPTSKDTDRDGKEDGYEVAYDYNPLLNEDRSYVQDPQQVINNSTDELARAGVISEEDMENVFHVNRPLEMPQIPNSKLKIVPDSPDAQAAYEQQYKIVLRSFFNGQITSYFNGLFSTQSSEEIAPFKQEIQNILKGFFTMNVPKSRVIEHKNDIVYFQSIANMIGLQEKHLSNPSDYSVMGEIIYQSRLLALAAGDLEGN</sequence>
<comment type="caution">
    <text evidence="2">The sequence shown here is derived from an EMBL/GenBank/DDBJ whole genome shotgun (WGS) entry which is preliminary data.</text>
</comment>
<evidence type="ECO:0000313" key="3">
    <source>
        <dbReference type="Proteomes" id="UP000178377"/>
    </source>
</evidence>
<organism evidence="2 3">
    <name type="scientific">Candidatus Doudnabacteria bacterium RIFCSPHIGHO2_01_FULL_50_11</name>
    <dbReference type="NCBI Taxonomy" id="1817828"/>
    <lineage>
        <taxon>Bacteria</taxon>
        <taxon>Candidatus Doudnaibacteriota</taxon>
    </lineage>
</organism>
<reference evidence="2 3" key="1">
    <citation type="journal article" date="2016" name="Nat. Commun.">
        <title>Thousands of microbial genomes shed light on interconnected biogeochemical processes in an aquifer system.</title>
        <authorList>
            <person name="Anantharaman K."/>
            <person name="Brown C.T."/>
            <person name="Hug L.A."/>
            <person name="Sharon I."/>
            <person name="Castelle C.J."/>
            <person name="Probst A.J."/>
            <person name="Thomas B.C."/>
            <person name="Singh A."/>
            <person name="Wilkins M.J."/>
            <person name="Karaoz U."/>
            <person name="Brodie E.L."/>
            <person name="Williams K.H."/>
            <person name="Hubbard S.S."/>
            <person name="Banfield J.F."/>
        </authorList>
    </citation>
    <scope>NUCLEOTIDE SEQUENCE [LARGE SCALE GENOMIC DNA]</scope>
</reference>
<feature type="region of interest" description="Disordered" evidence="1">
    <location>
        <begin position="81"/>
        <end position="119"/>
    </location>
</feature>
<evidence type="ECO:0000313" key="2">
    <source>
        <dbReference type="EMBL" id="OGE91163.1"/>
    </source>
</evidence>
<proteinExistence type="predicted"/>
<feature type="compositionally biased region" description="Polar residues" evidence="1">
    <location>
        <begin position="97"/>
        <end position="110"/>
    </location>
</feature>
<dbReference type="EMBL" id="MFEO01000004">
    <property type="protein sequence ID" value="OGE91163.1"/>
    <property type="molecule type" value="Genomic_DNA"/>
</dbReference>
<gene>
    <name evidence="2" type="ORF">A2722_04025</name>
</gene>
<protein>
    <submittedName>
        <fullName evidence="2">Uncharacterized protein</fullName>
    </submittedName>
</protein>